<evidence type="ECO:0000259" key="3">
    <source>
        <dbReference type="PROSITE" id="PS50158"/>
    </source>
</evidence>
<feature type="region of interest" description="Disordered" evidence="2">
    <location>
        <begin position="198"/>
        <end position="235"/>
    </location>
</feature>
<sequence>MNATGVKFEVLNKDNYETWKLQMRAVLIKNNAWGYVSGANVKPEVQGTEAASVGAERQWIAADLKAQSDIILAMNPSEIKQTKGCETSRAIWQKLEGIYQSKEPAQKAALLNHLMFLRLQDGSNARDHSRRFFDTVDRLSELDVEINQELLAVMLLRSLPESYENFRCAISSRDELLSLEMLKIKIAEEYDARKETDKSSVQSAMFAGKPKSGSNKKEKHRREKPDKHGSAKNDSKLKCHKCGLIGHQAKNC</sequence>
<evidence type="ECO:0000256" key="2">
    <source>
        <dbReference type="SAM" id="MobiDB-lite"/>
    </source>
</evidence>
<dbReference type="PROSITE" id="PS50158">
    <property type="entry name" value="ZF_CCHC"/>
    <property type="match status" value="1"/>
</dbReference>
<dbReference type="PANTHER" id="PTHR47481">
    <property type="match status" value="1"/>
</dbReference>
<dbReference type="Pfam" id="PF14223">
    <property type="entry name" value="Retrotran_gag_2"/>
    <property type="match status" value="1"/>
</dbReference>
<dbReference type="OrthoDB" id="7682542at2759"/>
<evidence type="ECO:0000256" key="1">
    <source>
        <dbReference type="PROSITE-ProRule" id="PRU00047"/>
    </source>
</evidence>
<evidence type="ECO:0000313" key="4">
    <source>
        <dbReference type="EMBL" id="KMQ86251.1"/>
    </source>
</evidence>
<comment type="caution">
    <text evidence="4">The sequence shown here is derived from an EMBL/GenBank/DDBJ whole genome shotgun (WGS) entry which is preliminary data.</text>
</comment>
<keyword evidence="5" id="KW-1185">Reference proteome</keyword>
<reference evidence="4 5" key="1">
    <citation type="submission" date="2015-04" db="EMBL/GenBank/DDBJ databases">
        <title>Lasius niger genome sequencing.</title>
        <authorList>
            <person name="Konorov E.A."/>
            <person name="Nikitin M.A."/>
            <person name="Kirill M.V."/>
            <person name="Chang P."/>
        </authorList>
    </citation>
    <scope>NUCLEOTIDE SEQUENCE [LARGE SCALE GENOMIC DNA]</scope>
    <source>
        <tissue evidence="4">Whole</tissue>
    </source>
</reference>
<keyword evidence="1" id="KW-0479">Metal-binding</keyword>
<dbReference type="AlphaFoldDB" id="A0A0J7K7S8"/>
<dbReference type="GO" id="GO:0008270">
    <property type="term" value="F:zinc ion binding"/>
    <property type="evidence" value="ECO:0007669"/>
    <property type="project" value="UniProtKB-KW"/>
</dbReference>
<accession>A0A0J7K7S8</accession>
<dbReference type="GO" id="GO:0003676">
    <property type="term" value="F:nucleic acid binding"/>
    <property type="evidence" value="ECO:0007669"/>
    <property type="project" value="InterPro"/>
</dbReference>
<feature type="domain" description="CCHC-type" evidence="3">
    <location>
        <begin position="238"/>
        <end position="252"/>
    </location>
</feature>
<proteinExistence type="predicted"/>
<protein>
    <submittedName>
        <fullName evidence="4">Retrovirus-related pol polyprotein from transposon tnt 1-94</fullName>
    </submittedName>
</protein>
<dbReference type="InterPro" id="IPR001878">
    <property type="entry name" value="Znf_CCHC"/>
</dbReference>
<dbReference type="EMBL" id="LBMM01012380">
    <property type="protein sequence ID" value="KMQ86251.1"/>
    <property type="molecule type" value="Genomic_DNA"/>
</dbReference>
<name>A0A0J7K7S8_LASNI</name>
<feature type="compositionally biased region" description="Basic and acidic residues" evidence="2">
    <location>
        <begin position="223"/>
        <end position="235"/>
    </location>
</feature>
<dbReference type="Proteomes" id="UP000036403">
    <property type="component" value="Unassembled WGS sequence"/>
</dbReference>
<keyword evidence="1" id="KW-0862">Zinc</keyword>
<keyword evidence="1" id="KW-0863">Zinc-finger</keyword>
<dbReference type="STRING" id="67767.A0A0J7K7S8"/>
<dbReference type="PANTHER" id="PTHR47481:SF14">
    <property type="entry name" value="RETROTRANSPOSON COPIA-LIKE N-TERMINAL DOMAIN-CONTAINING PROTEIN"/>
    <property type="match status" value="1"/>
</dbReference>
<evidence type="ECO:0000313" key="5">
    <source>
        <dbReference type="Proteomes" id="UP000036403"/>
    </source>
</evidence>
<gene>
    <name evidence="4" type="ORF">RF55_14813</name>
</gene>
<organism evidence="4 5">
    <name type="scientific">Lasius niger</name>
    <name type="common">Black garden ant</name>
    <dbReference type="NCBI Taxonomy" id="67767"/>
    <lineage>
        <taxon>Eukaryota</taxon>
        <taxon>Metazoa</taxon>
        <taxon>Ecdysozoa</taxon>
        <taxon>Arthropoda</taxon>
        <taxon>Hexapoda</taxon>
        <taxon>Insecta</taxon>
        <taxon>Pterygota</taxon>
        <taxon>Neoptera</taxon>
        <taxon>Endopterygota</taxon>
        <taxon>Hymenoptera</taxon>
        <taxon>Apocrita</taxon>
        <taxon>Aculeata</taxon>
        <taxon>Formicoidea</taxon>
        <taxon>Formicidae</taxon>
        <taxon>Formicinae</taxon>
        <taxon>Lasius</taxon>
        <taxon>Lasius</taxon>
    </lineage>
</organism>
<dbReference type="PaxDb" id="67767-A0A0J7K7S8"/>